<proteinExistence type="predicted"/>
<reference evidence="2 3" key="1">
    <citation type="submission" date="2018-03" db="EMBL/GenBank/DDBJ databases">
        <title>Ahniella affigens gen. nov., sp. nov., a gammaproteobacterium isolated from sandy soil near a stream.</title>
        <authorList>
            <person name="Ko Y."/>
            <person name="Kim J.-H."/>
        </authorList>
    </citation>
    <scope>NUCLEOTIDE SEQUENCE [LARGE SCALE GENOMIC DNA]</scope>
    <source>
        <strain evidence="2 3">D13</strain>
    </source>
</reference>
<dbReference type="KEGG" id="xba:C7S18_04140"/>
<keyword evidence="1" id="KW-1133">Transmembrane helix</keyword>
<reference evidence="2 3" key="2">
    <citation type="submission" date="2018-03" db="EMBL/GenBank/DDBJ databases">
        <authorList>
            <person name="Keele B.F."/>
        </authorList>
    </citation>
    <scope>NUCLEOTIDE SEQUENCE [LARGE SCALE GENOMIC DNA]</scope>
    <source>
        <strain evidence="2 3">D13</strain>
    </source>
</reference>
<dbReference type="InterPro" id="IPR007404">
    <property type="entry name" value="YdjM-like"/>
</dbReference>
<feature type="transmembrane region" description="Helical" evidence="1">
    <location>
        <begin position="77"/>
        <end position="95"/>
    </location>
</feature>
<evidence type="ECO:0000313" key="3">
    <source>
        <dbReference type="Proteomes" id="UP000241074"/>
    </source>
</evidence>
<dbReference type="Proteomes" id="UP000241074">
    <property type="component" value="Chromosome"/>
</dbReference>
<organism evidence="2 3">
    <name type="scientific">Ahniella affigens</name>
    <dbReference type="NCBI Taxonomy" id="2021234"/>
    <lineage>
        <taxon>Bacteria</taxon>
        <taxon>Pseudomonadati</taxon>
        <taxon>Pseudomonadota</taxon>
        <taxon>Gammaproteobacteria</taxon>
        <taxon>Lysobacterales</taxon>
        <taxon>Rhodanobacteraceae</taxon>
        <taxon>Ahniella</taxon>
    </lineage>
</organism>
<name>A0A2P1PNL5_9GAMM</name>
<dbReference type="EMBL" id="CP027860">
    <property type="protein sequence ID" value="AVP96433.1"/>
    <property type="molecule type" value="Genomic_DNA"/>
</dbReference>
<dbReference type="OrthoDB" id="6306546at2"/>
<evidence type="ECO:0000256" key="1">
    <source>
        <dbReference type="SAM" id="Phobius"/>
    </source>
</evidence>
<dbReference type="Pfam" id="PF04307">
    <property type="entry name" value="YdjM"/>
    <property type="match status" value="1"/>
</dbReference>
<dbReference type="AlphaFoldDB" id="A0A2P1PNL5"/>
<keyword evidence="3" id="KW-1185">Reference proteome</keyword>
<gene>
    <name evidence="2" type="ORF">C7S18_04140</name>
</gene>
<keyword evidence="2" id="KW-0378">Hydrolase</keyword>
<keyword evidence="1" id="KW-0472">Membrane</keyword>
<dbReference type="GO" id="GO:0016787">
    <property type="term" value="F:hydrolase activity"/>
    <property type="evidence" value="ECO:0007669"/>
    <property type="project" value="UniProtKB-KW"/>
</dbReference>
<keyword evidence="1" id="KW-0812">Transmembrane</keyword>
<accession>A0A2P1PNL5</accession>
<sequence length="210" mass="23596">MTLHCFRTDELLNLNPITHYLVGWVALERRVESARDKALVCLAGLAPDLDGLGILVDAYTRFSDLPETSYYQDYHRMLGHGLPAAVAFAIAAAAMARSRMRVAVFAFVAVHLHFLCDLLGSRGSTPEDLWPIHYLEPVSGALVVTWPWQWPLVSWQNMLISIALLAVTFKRATEQGYSPLHGIHTTADLTLVAVLRKWRSQLNARFRTSR</sequence>
<evidence type="ECO:0000313" key="2">
    <source>
        <dbReference type="EMBL" id="AVP96433.1"/>
    </source>
</evidence>
<protein>
    <submittedName>
        <fullName evidence="2">Metal-dependent hydrolase</fullName>
    </submittedName>
</protein>